<evidence type="ECO:0000313" key="3">
    <source>
        <dbReference type="Proteomes" id="UP001217325"/>
    </source>
</evidence>
<name>A0AAW6LMR6_RHOSG</name>
<feature type="compositionally biased region" description="Low complexity" evidence="1">
    <location>
        <begin position="61"/>
        <end position="70"/>
    </location>
</feature>
<accession>A0AAW6LMR6</accession>
<sequence>MAEIVVDEAEATAALDRGRGQVEEVANDAKSDEPQSDDPKVADLLRALSDRTAEDSDRAADTATDGASAAQGLTNADEESGAAVGAAPTGASPASSRSSTATLSPTQMSAQPSQQSQLMAAQQQQQAVAAQQQQMMAAAAQQQQQQSMKAQQSMMQQAIMQQTMNAASAGVTAGLPAGTILVDPNDLAALIDSGDSGASGGAESGAEAGKKWNGSTSPEPIDVGQVEYNKTHGVQTTEEMSKYVDSALDKTGVEDPAARAKWKDILLYMAESESSNDADAVNNWDSNAVGATQVDGSPAQSSRGPWQTIPTTFAAHHAAGTSNNIYDPEASAGAAINYMMDRYSISPDGTGLDEFYAARRHGSYVGY</sequence>
<dbReference type="SUPFAM" id="SSF53955">
    <property type="entry name" value="Lysozyme-like"/>
    <property type="match status" value="1"/>
</dbReference>
<dbReference type="EMBL" id="JARDXE010000014">
    <property type="protein sequence ID" value="MDE8647486.1"/>
    <property type="molecule type" value="Genomic_DNA"/>
</dbReference>
<dbReference type="RefSeq" id="WP_275232068.1">
    <property type="nucleotide sequence ID" value="NZ_JARDXE010000014.1"/>
</dbReference>
<dbReference type="Proteomes" id="UP001217325">
    <property type="component" value="Unassembled WGS sequence"/>
</dbReference>
<protein>
    <submittedName>
        <fullName evidence="2">Transglycosylase SLT domain-containing protein</fullName>
    </submittedName>
</protein>
<dbReference type="SUPFAM" id="SSF81995">
    <property type="entry name" value="beta-sandwich domain of Sec23/24"/>
    <property type="match status" value="1"/>
</dbReference>
<evidence type="ECO:0000313" key="2">
    <source>
        <dbReference type="EMBL" id="MDE8647486.1"/>
    </source>
</evidence>
<feature type="compositionally biased region" description="Basic and acidic residues" evidence="1">
    <location>
        <begin position="16"/>
        <end position="60"/>
    </location>
</feature>
<evidence type="ECO:0000256" key="1">
    <source>
        <dbReference type="SAM" id="MobiDB-lite"/>
    </source>
</evidence>
<gene>
    <name evidence="2" type="ORF">PXH69_21165</name>
</gene>
<comment type="caution">
    <text evidence="2">The sequence shown here is derived from an EMBL/GenBank/DDBJ whole genome shotgun (WGS) entry which is preliminary data.</text>
</comment>
<dbReference type="AlphaFoldDB" id="A0AAW6LMR6"/>
<organism evidence="2 3">
    <name type="scientific">Rhodococcus qingshengii</name>
    <dbReference type="NCBI Taxonomy" id="334542"/>
    <lineage>
        <taxon>Bacteria</taxon>
        <taxon>Bacillati</taxon>
        <taxon>Actinomycetota</taxon>
        <taxon>Actinomycetes</taxon>
        <taxon>Mycobacteriales</taxon>
        <taxon>Nocardiaceae</taxon>
        <taxon>Rhodococcus</taxon>
        <taxon>Rhodococcus erythropolis group</taxon>
    </lineage>
</organism>
<proteinExistence type="predicted"/>
<feature type="region of interest" description="Disordered" evidence="1">
    <location>
        <begin position="15"/>
        <end position="118"/>
    </location>
</feature>
<feature type="region of interest" description="Disordered" evidence="1">
    <location>
        <begin position="193"/>
        <end position="223"/>
    </location>
</feature>
<dbReference type="InterPro" id="IPR023346">
    <property type="entry name" value="Lysozyme-like_dom_sf"/>
</dbReference>
<feature type="compositionally biased region" description="Low complexity" evidence="1">
    <location>
        <begin position="81"/>
        <end position="118"/>
    </location>
</feature>
<reference evidence="2" key="1">
    <citation type="submission" date="2023-02" db="EMBL/GenBank/DDBJ databases">
        <title>A novel hydrolase synthesized by Rhodococcus erythropolis HQ is responsible for the detoxification of Zearalenone.</title>
        <authorList>
            <person name="Hu J."/>
            <person name="Xu J."/>
        </authorList>
    </citation>
    <scope>NUCLEOTIDE SEQUENCE</scope>
    <source>
        <strain evidence="2">HQ</strain>
    </source>
</reference>